<reference evidence="1 2" key="1">
    <citation type="submission" date="2022-04" db="EMBL/GenBank/DDBJ databases">
        <title>Genome sequence of C. roseum typestrain.</title>
        <authorList>
            <person name="Poehlein A."/>
            <person name="Schoch T."/>
            <person name="Duerre P."/>
            <person name="Daniel R."/>
        </authorList>
    </citation>
    <scope>NUCLEOTIDE SEQUENCE [LARGE SCALE GENOMIC DNA]</scope>
    <source>
        <strain evidence="1 2">DSM 7320</strain>
    </source>
</reference>
<dbReference type="Proteomes" id="UP000190951">
    <property type="component" value="Chromosome"/>
</dbReference>
<protein>
    <submittedName>
        <fullName evidence="1">Uncharacterized protein</fullName>
    </submittedName>
</protein>
<keyword evidence="2" id="KW-1185">Reference proteome</keyword>
<evidence type="ECO:0000313" key="1">
    <source>
        <dbReference type="EMBL" id="URZ11502.1"/>
    </source>
</evidence>
<evidence type="ECO:0000313" key="2">
    <source>
        <dbReference type="Proteomes" id="UP000190951"/>
    </source>
</evidence>
<proteinExistence type="predicted"/>
<dbReference type="RefSeq" id="WP_242950795.1">
    <property type="nucleotide sequence ID" value="NZ_CP096983.1"/>
</dbReference>
<dbReference type="AlphaFoldDB" id="A0A1S8KZT6"/>
<organism evidence="1 2">
    <name type="scientific">Clostridium felsineum</name>
    <dbReference type="NCBI Taxonomy" id="36839"/>
    <lineage>
        <taxon>Bacteria</taxon>
        <taxon>Bacillati</taxon>
        <taxon>Bacillota</taxon>
        <taxon>Clostridia</taxon>
        <taxon>Eubacteriales</taxon>
        <taxon>Clostridiaceae</taxon>
        <taxon>Clostridium</taxon>
    </lineage>
</organism>
<dbReference type="KEGG" id="crw:CROST_022190"/>
<gene>
    <name evidence="1" type="ORF">CROST_022190</name>
</gene>
<accession>A0A1S8KZT6</accession>
<name>A0A1S8KZT6_9CLOT</name>
<sequence>MIDKETFRKTERKIYNYFKKDRVINSLKHKANILNKQVDQIENQLKTTNIDIPEESRAMTYEERVQTSSTGESYAERTLMNITEKKIMELDRKKKEIADIEEQIRDIEVDSIIIGDNIRTLKKYYYKPLELKYREELPDWLVGNRLHISQSQACRRRKEAIKKVADWEVWNIKVK</sequence>
<dbReference type="STRING" id="84029.CROST_35750"/>
<dbReference type="EMBL" id="CP096983">
    <property type="protein sequence ID" value="URZ11502.1"/>
    <property type="molecule type" value="Genomic_DNA"/>
</dbReference>